<dbReference type="EMBL" id="CP007142">
    <property type="protein sequence ID" value="AJQ97342.1"/>
    <property type="molecule type" value="Genomic_DNA"/>
</dbReference>
<dbReference type="KEGG" id="gsn:YC6258_05312"/>
<accession>A0A0C5VRT5</accession>
<dbReference type="RefSeq" id="WP_052830542.1">
    <property type="nucleotide sequence ID" value="NZ_CP007142.1"/>
</dbReference>
<dbReference type="CDD" id="cd16439">
    <property type="entry name" value="beta_Kdo_transferase_KpsC_2"/>
    <property type="match status" value="1"/>
</dbReference>
<dbReference type="GO" id="GO:0000271">
    <property type="term" value="P:polysaccharide biosynthetic process"/>
    <property type="evidence" value="ECO:0007669"/>
    <property type="project" value="InterPro"/>
</dbReference>
<dbReference type="GO" id="GO:0015774">
    <property type="term" value="P:polysaccharide transport"/>
    <property type="evidence" value="ECO:0007669"/>
    <property type="project" value="InterPro"/>
</dbReference>
<gene>
    <name evidence="1" type="ORF">YC6258_05312</name>
</gene>
<evidence type="ECO:0000313" key="1">
    <source>
        <dbReference type="EMBL" id="AJQ97342.1"/>
    </source>
</evidence>
<dbReference type="PATRIC" id="fig|1445510.3.peg.5272"/>
<dbReference type="HOGENOM" id="CLU_048725_2_0_6"/>
<proteinExistence type="predicted"/>
<sequence length="336" mass="38137">MALSRSVKLRYWKSRLLKPITSNILKQHVVWGVSETSLASLNLIHLEDGFIRSVGLGSNFVPPRSLVLDGSGIYFDPRTPSDLEHILCNAVFTPDELDEARIVRQLIEANGITKYNLEPRDQPSWSNKSNGRTTILIPGQVEDDASIRYGCTSITTNLELIRTTRQTVPNAFIIYKPHPEVTSGNRAGRLTLDRVEPFVDAIETNASIISCIEHCDAVYTMTSLSGFDALLRGKEVVTFGQPFYAGWGLTKDMEVDGEAFKRRTRELTINELVAGTLLRYPIYWDPINKCHTTCRKTIEYIVKVRDDLERRGKLHTLRNVGYLRKQFRKLRIILGK</sequence>
<dbReference type="Proteomes" id="UP000032266">
    <property type="component" value="Chromosome"/>
</dbReference>
<reference evidence="1 2" key="1">
    <citation type="submission" date="2014-01" db="EMBL/GenBank/DDBJ databases">
        <title>Full genme sequencing of cellulolytic bacterium Gynuella sunshinyii YC6258T gen. nov., sp. nov.</title>
        <authorList>
            <person name="Khan H."/>
            <person name="Chung E.J."/>
            <person name="Chung Y.R."/>
        </authorList>
    </citation>
    <scope>NUCLEOTIDE SEQUENCE [LARGE SCALE GENOMIC DNA]</scope>
    <source>
        <strain evidence="1 2">YC6258</strain>
    </source>
</reference>
<keyword evidence="2" id="KW-1185">Reference proteome</keyword>
<dbReference type="STRING" id="1445510.YC6258_05312"/>
<evidence type="ECO:0000313" key="2">
    <source>
        <dbReference type="Proteomes" id="UP000032266"/>
    </source>
</evidence>
<dbReference type="InterPro" id="IPR007833">
    <property type="entry name" value="Capsule_polysaccharide_synth"/>
</dbReference>
<protein>
    <submittedName>
        <fullName evidence="1">Capsule polysaccharide export protein</fullName>
    </submittedName>
</protein>
<dbReference type="AlphaFoldDB" id="A0A0C5VRT5"/>
<dbReference type="Pfam" id="PF05159">
    <property type="entry name" value="Capsule_synth"/>
    <property type="match status" value="2"/>
</dbReference>
<organism evidence="1 2">
    <name type="scientific">Gynuella sunshinyii YC6258</name>
    <dbReference type="NCBI Taxonomy" id="1445510"/>
    <lineage>
        <taxon>Bacteria</taxon>
        <taxon>Pseudomonadati</taxon>
        <taxon>Pseudomonadota</taxon>
        <taxon>Gammaproteobacteria</taxon>
        <taxon>Oceanospirillales</taxon>
        <taxon>Saccharospirillaceae</taxon>
        <taxon>Gynuella</taxon>
    </lineage>
</organism>
<name>A0A0C5VRT5_9GAMM</name>